<protein>
    <submittedName>
        <fullName evidence="5">Putative GPIanchored serine rich tenascinlike glycoprotein</fullName>
    </submittedName>
</protein>
<feature type="domain" description="EGF-like" evidence="4">
    <location>
        <begin position="247"/>
        <end position="292"/>
    </location>
</feature>
<reference evidence="5" key="1">
    <citation type="journal article" date="2011" name="PLoS Biol.">
        <title>Gene gain and loss during evolution of obligate parasitism in the white rust pathogen of Arabidopsis thaliana.</title>
        <authorList>
            <person name="Kemen E."/>
            <person name="Gardiner A."/>
            <person name="Schultz-Larsen T."/>
            <person name="Kemen A.C."/>
            <person name="Balmuth A.L."/>
            <person name="Robert-Seilaniantz A."/>
            <person name="Bailey K."/>
            <person name="Holub E."/>
            <person name="Studholme D.J."/>
            <person name="Maclean D."/>
            <person name="Jones J.D."/>
        </authorList>
    </citation>
    <scope>NUCLEOTIDE SEQUENCE</scope>
</reference>
<evidence type="ECO:0000259" key="4">
    <source>
        <dbReference type="PROSITE" id="PS50026"/>
    </source>
</evidence>
<keyword evidence="1" id="KW-0245">EGF-like domain</keyword>
<dbReference type="PROSITE" id="PS50026">
    <property type="entry name" value="EGF_3"/>
    <property type="match status" value="1"/>
</dbReference>
<dbReference type="SMART" id="SM00181">
    <property type="entry name" value="EGF"/>
    <property type="match status" value="3"/>
</dbReference>
<evidence type="ECO:0000256" key="1">
    <source>
        <dbReference type="PROSITE-ProRule" id="PRU00076"/>
    </source>
</evidence>
<organism evidence="5">
    <name type="scientific">Albugo laibachii Nc14</name>
    <dbReference type="NCBI Taxonomy" id="890382"/>
    <lineage>
        <taxon>Eukaryota</taxon>
        <taxon>Sar</taxon>
        <taxon>Stramenopiles</taxon>
        <taxon>Oomycota</taxon>
        <taxon>Peronosporomycetes</taxon>
        <taxon>Albuginales</taxon>
        <taxon>Albuginaceae</taxon>
        <taxon>Albugo</taxon>
    </lineage>
</organism>
<dbReference type="Gene3D" id="2.10.25.10">
    <property type="entry name" value="Laminin"/>
    <property type="match status" value="2"/>
</dbReference>
<evidence type="ECO:0000313" key="5">
    <source>
        <dbReference type="EMBL" id="CCA15311.1"/>
    </source>
</evidence>
<evidence type="ECO:0000256" key="2">
    <source>
        <dbReference type="SAM" id="MobiDB-lite"/>
    </source>
</evidence>
<comment type="caution">
    <text evidence="1">Lacks conserved residue(s) required for the propagation of feature annotation.</text>
</comment>
<name>F0W2M5_9STRA</name>
<accession>F0W2M5</accession>
<keyword evidence="3" id="KW-0732">Signal</keyword>
<dbReference type="PROSITE" id="PS01186">
    <property type="entry name" value="EGF_2"/>
    <property type="match status" value="2"/>
</dbReference>
<dbReference type="InterPro" id="IPR000742">
    <property type="entry name" value="EGF"/>
</dbReference>
<dbReference type="EMBL" id="FR824055">
    <property type="protein sequence ID" value="CCA15311.1"/>
    <property type="molecule type" value="Genomic_DNA"/>
</dbReference>
<feature type="chain" id="PRO_5003261458" evidence="3">
    <location>
        <begin position="23"/>
        <end position="443"/>
    </location>
</feature>
<dbReference type="HOGENOM" id="CLU_056107_0_0_1"/>
<gene>
    <name evidence="5" type="primary">AlNc14C10G1272</name>
    <name evidence="5" type="ORF">ALNC14_014540</name>
</gene>
<keyword evidence="1" id="KW-1015">Disulfide bond</keyword>
<dbReference type="AlphaFoldDB" id="F0W2M5"/>
<feature type="signal peptide" evidence="3">
    <location>
        <begin position="1"/>
        <end position="22"/>
    </location>
</feature>
<feature type="region of interest" description="Disordered" evidence="2">
    <location>
        <begin position="96"/>
        <end position="170"/>
    </location>
</feature>
<reference evidence="5" key="2">
    <citation type="submission" date="2011-02" db="EMBL/GenBank/DDBJ databases">
        <authorList>
            <person name="MacLean D."/>
        </authorList>
    </citation>
    <scope>NUCLEOTIDE SEQUENCE</scope>
</reference>
<proteinExistence type="predicted"/>
<dbReference type="PROSITE" id="PS00022">
    <property type="entry name" value="EGF_1"/>
    <property type="match status" value="1"/>
</dbReference>
<sequence length="443" mass="46167">MRAGITRWIPILSIIWVSVVQAQVKKANNTCEDDSDCSSKYPGTACISVGTSIKKCTSNTPSRPACRGKRFGACPVYQSPEAGYLNAHCIFVASENSPETTEEETTGTDSTAEKGTAEEESPPTKTKSKAATADEDEATPPNKSKTKASSEDEDTGTTTASSNEKSTTPVANRLLQQAVTAPLTPTLDSTASTSSTSEVLTGDAVTGDDAADETITIKIGKKTITGSFQCVDSSECESAAYDTSTCQPEACGQSDGSTTVCNNQGTCTYKSLQKMSKRTCMCYPGFGGSKCEKTVSAACDVDCGFGGTCVSGKCKCKAGFDGKEHKGKKGKKDLRCTKCTSDLGCQNNQPCDIETGKCACGPGFNGPTCGATEDSCTKRDCGHGACQVLLNGTAACFCTTCSPNCEVCKTKDCSDCESAGVTLQFSKGLIFTAVLLGVFILNL</sequence>
<feature type="compositionally biased region" description="Polar residues" evidence="2">
    <location>
        <begin position="156"/>
        <end position="170"/>
    </location>
</feature>
<feature type="disulfide bond" evidence="1">
    <location>
        <begin position="282"/>
        <end position="291"/>
    </location>
</feature>
<evidence type="ECO:0000256" key="3">
    <source>
        <dbReference type="SAM" id="SignalP"/>
    </source>
</evidence>